<dbReference type="HOGENOM" id="CLU_143493_0_0_10"/>
<comment type="caution">
    <text evidence="1">The sequence shown here is derived from an EMBL/GenBank/DDBJ whole genome shotgun (WGS) entry which is preliminary data.</text>
</comment>
<evidence type="ECO:0000313" key="1">
    <source>
        <dbReference type="EMBL" id="EEX17101.1"/>
    </source>
</evidence>
<proteinExistence type="predicted"/>
<dbReference type="STRING" id="649761.HMPREF0973_02972"/>
<gene>
    <name evidence="1" type="ORF">HMPREF0973_02972</name>
</gene>
<dbReference type="Proteomes" id="UP000003327">
    <property type="component" value="Unassembled WGS sequence"/>
</dbReference>
<reference evidence="1 2" key="1">
    <citation type="submission" date="2009-09" db="EMBL/GenBank/DDBJ databases">
        <authorList>
            <person name="Weinstock G."/>
            <person name="Sodergren E."/>
            <person name="Clifton S."/>
            <person name="Fulton L."/>
            <person name="Fulton B."/>
            <person name="Courtney L."/>
            <person name="Fronick C."/>
            <person name="Harrison M."/>
            <person name="Strong C."/>
            <person name="Farmer C."/>
            <person name="Delahaunty K."/>
            <person name="Markovic C."/>
            <person name="Hall O."/>
            <person name="Minx P."/>
            <person name="Tomlinson C."/>
            <person name="Mitreva M."/>
            <person name="Nelson J."/>
            <person name="Hou S."/>
            <person name="Wollam A."/>
            <person name="Pepin K.H."/>
            <person name="Johnson M."/>
            <person name="Bhonagiri V."/>
            <person name="Nash W.E."/>
            <person name="Warren W."/>
            <person name="Chinwalla A."/>
            <person name="Mardis E.R."/>
            <person name="Wilson R.K."/>
        </authorList>
    </citation>
    <scope>NUCLEOTIDE SEQUENCE [LARGE SCALE GENOMIC DNA]</scope>
    <source>
        <strain evidence="1 2">F0319</strain>
    </source>
</reference>
<accession>C9MTJ4</accession>
<organism evidence="1 2">
    <name type="scientific">Prevotella veroralis F0319</name>
    <dbReference type="NCBI Taxonomy" id="649761"/>
    <lineage>
        <taxon>Bacteria</taxon>
        <taxon>Pseudomonadati</taxon>
        <taxon>Bacteroidota</taxon>
        <taxon>Bacteroidia</taxon>
        <taxon>Bacteroidales</taxon>
        <taxon>Prevotellaceae</taxon>
        <taxon>Prevotella</taxon>
    </lineage>
</organism>
<dbReference type="EMBL" id="ACVA01000076">
    <property type="protein sequence ID" value="EEX17101.1"/>
    <property type="molecule type" value="Genomic_DNA"/>
</dbReference>
<name>C9MTJ4_9BACT</name>
<dbReference type="AlphaFoldDB" id="C9MTJ4"/>
<sequence>MKSCNWIEGQHEYIANASIDFKIKHNTQWWQGVFIISKNMDSTFVSEISFGGLYSDEVALDKTDTSISFKNGVNSEEGSYQPLLGIEEIIWDKEKGIICYKLKDGRVFHKLED</sequence>
<protein>
    <submittedName>
        <fullName evidence="1">Uncharacterized protein</fullName>
    </submittedName>
</protein>
<evidence type="ECO:0000313" key="2">
    <source>
        <dbReference type="Proteomes" id="UP000003327"/>
    </source>
</evidence>
<keyword evidence="2" id="KW-1185">Reference proteome</keyword>